<dbReference type="InterPro" id="IPR050709">
    <property type="entry name" value="Biotin_Carboxyl_Carrier/Decarb"/>
</dbReference>
<dbReference type="InterPro" id="IPR000089">
    <property type="entry name" value="Biotin_lipoyl"/>
</dbReference>
<feature type="domain" description="Lipoyl-binding" evidence="9">
    <location>
        <begin position="58"/>
        <end position="134"/>
    </location>
</feature>
<dbReference type="PANTHER" id="PTHR45266">
    <property type="entry name" value="OXALOACETATE DECARBOXYLASE ALPHA CHAIN"/>
    <property type="match status" value="1"/>
</dbReference>
<dbReference type="PROSITE" id="PS00188">
    <property type="entry name" value="BIOTIN"/>
    <property type="match status" value="1"/>
</dbReference>
<organism evidence="10 11">
    <name type="scientific">Lentilactobacillus fungorum</name>
    <dbReference type="NCBI Taxonomy" id="2201250"/>
    <lineage>
        <taxon>Bacteria</taxon>
        <taxon>Bacillati</taxon>
        <taxon>Bacillota</taxon>
        <taxon>Bacilli</taxon>
        <taxon>Lactobacillales</taxon>
        <taxon>Lactobacillaceae</taxon>
        <taxon>Lentilactobacillus</taxon>
    </lineage>
</organism>
<evidence type="ECO:0000256" key="4">
    <source>
        <dbReference type="ARBA" id="ARBA00022832"/>
    </source>
</evidence>
<name>A0ABQ3VXZ1_9LACO</name>
<dbReference type="Proteomes" id="UP000604765">
    <property type="component" value="Unassembled WGS sequence"/>
</dbReference>
<sequence length="134" mass="14699">MNIDLIQALAKILKDNQLSELTYQNGNRKLKLKQQLEKSIGRPEPPVSIENTSPQDEQKVITAPTIGTFYTSKSPSDPPFVSVGDHIEVGDTIGIIEAMKVMNEIKADKAGIIKEILVTNGQGVEFDEPIIQLA</sequence>
<protein>
    <recommendedName>
        <fullName evidence="2 8">Biotin carboxyl carrier protein of acetyl-CoA carboxylase</fullName>
    </recommendedName>
</protein>
<evidence type="ECO:0000259" key="9">
    <source>
        <dbReference type="PROSITE" id="PS50968"/>
    </source>
</evidence>
<evidence type="ECO:0000256" key="7">
    <source>
        <dbReference type="ARBA" id="ARBA00023267"/>
    </source>
</evidence>
<dbReference type="PROSITE" id="PS50968">
    <property type="entry name" value="BIOTINYL_LIPOYL"/>
    <property type="match status" value="1"/>
</dbReference>
<dbReference type="EMBL" id="BNJR01000008">
    <property type="protein sequence ID" value="GHP13425.1"/>
    <property type="molecule type" value="Genomic_DNA"/>
</dbReference>
<keyword evidence="11" id="KW-1185">Reference proteome</keyword>
<dbReference type="PRINTS" id="PR01071">
    <property type="entry name" value="ACOABIOTINCC"/>
</dbReference>
<dbReference type="Gene3D" id="2.40.50.100">
    <property type="match status" value="1"/>
</dbReference>
<dbReference type="InterPro" id="IPR001249">
    <property type="entry name" value="AcCoA_biotinCC"/>
</dbReference>
<comment type="pathway">
    <text evidence="1 8">Lipid metabolism; fatty acid biosynthesis.</text>
</comment>
<proteinExistence type="predicted"/>
<keyword evidence="6 8" id="KW-0275">Fatty acid biosynthesis</keyword>
<evidence type="ECO:0000256" key="8">
    <source>
        <dbReference type="RuleBase" id="RU364072"/>
    </source>
</evidence>
<gene>
    <name evidence="10" type="primary">accB_1</name>
    <name evidence="10" type="ORF">YK48G_08500</name>
</gene>
<evidence type="ECO:0000256" key="1">
    <source>
        <dbReference type="ARBA" id="ARBA00005194"/>
    </source>
</evidence>
<evidence type="ECO:0000313" key="11">
    <source>
        <dbReference type="Proteomes" id="UP000604765"/>
    </source>
</evidence>
<dbReference type="CDD" id="cd06850">
    <property type="entry name" value="biotinyl_domain"/>
    <property type="match status" value="1"/>
</dbReference>
<evidence type="ECO:0000256" key="3">
    <source>
        <dbReference type="ARBA" id="ARBA00022516"/>
    </source>
</evidence>
<keyword evidence="3 8" id="KW-0444">Lipid biosynthesis</keyword>
<comment type="function">
    <text evidence="8">This protein is a component of the acetyl coenzyme A carboxylase complex; first, biotin carboxylase catalyzes the carboxylation of the carrier protein and then the transcarboxylase transfers the carboxyl group to form malonyl-CoA.</text>
</comment>
<keyword evidence="7 8" id="KW-0092">Biotin</keyword>
<dbReference type="InterPro" id="IPR011053">
    <property type="entry name" value="Single_hybrid_motif"/>
</dbReference>
<dbReference type="Pfam" id="PF00364">
    <property type="entry name" value="Biotin_lipoyl"/>
    <property type="match status" value="1"/>
</dbReference>
<dbReference type="RefSeq" id="WP_203629470.1">
    <property type="nucleotide sequence ID" value="NZ_BNJR01000008.1"/>
</dbReference>
<dbReference type="SUPFAM" id="SSF51230">
    <property type="entry name" value="Single hybrid motif"/>
    <property type="match status" value="1"/>
</dbReference>
<evidence type="ECO:0000313" key="10">
    <source>
        <dbReference type="EMBL" id="GHP13425.1"/>
    </source>
</evidence>
<evidence type="ECO:0000256" key="2">
    <source>
        <dbReference type="ARBA" id="ARBA00017562"/>
    </source>
</evidence>
<keyword evidence="4 8" id="KW-0276">Fatty acid metabolism</keyword>
<evidence type="ECO:0000256" key="5">
    <source>
        <dbReference type="ARBA" id="ARBA00023098"/>
    </source>
</evidence>
<dbReference type="InterPro" id="IPR001882">
    <property type="entry name" value="Biotin_BS"/>
</dbReference>
<accession>A0ABQ3VXZ1</accession>
<keyword evidence="5 8" id="KW-0443">Lipid metabolism</keyword>
<reference evidence="10 11" key="1">
    <citation type="journal article" date="2021" name="Int. J. Syst. Evol. Microbiol.">
        <title>Lentilactobacillus fungorum sp. nov., isolated from spent mushroom substrates.</title>
        <authorList>
            <person name="Tohno M."/>
            <person name="Tanizawa Y."/>
            <person name="Kojima Y."/>
            <person name="Sakamoto M."/>
            <person name="Ohkuma M."/>
            <person name="Kobayashi H."/>
        </authorList>
    </citation>
    <scope>NUCLEOTIDE SEQUENCE [LARGE SCALE GENOMIC DNA]</scope>
    <source>
        <strain evidence="10 11">YK48G</strain>
    </source>
</reference>
<comment type="caution">
    <text evidence="10">The sequence shown here is derived from an EMBL/GenBank/DDBJ whole genome shotgun (WGS) entry which is preliminary data.</text>
</comment>
<evidence type="ECO:0000256" key="6">
    <source>
        <dbReference type="ARBA" id="ARBA00023160"/>
    </source>
</evidence>
<dbReference type="PANTHER" id="PTHR45266:SF3">
    <property type="entry name" value="OXALOACETATE DECARBOXYLASE ALPHA CHAIN"/>
    <property type="match status" value="1"/>
</dbReference>